<dbReference type="Proteomes" id="UP000268973">
    <property type="component" value="Unassembled WGS sequence"/>
</dbReference>
<dbReference type="AlphaFoldDB" id="A0A3S0N5A3"/>
<dbReference type="OrthoDB" id="5368544at2"/>
<evidence type="ECO:0000313" key="2">
    <source>
        <dbReference type="EMBL" id="RTZ15736.1"/>
    </source>
</evidence>
<evidence type="ECO:0000313" key="3">
    <source>
        <dbReference type="Proteomes" id="UP000268973"/>
    </source>
</evidence>
<keyword evidence="3" id="KW-1185">Reference proteome</keyword>
<dbReference type="SUPFAM" id="SSF53850">
    <property type="entry name" value="Periplasmic binding protein-like II"/>
    <property type="match status" value="1"/>
</dbReference>
<keyword evidence="1" id="KW-0732">Signal</keyword>
<feature type="chain" id="PRO_5018552536" description="Phosphate ABC transporter substrate-binding protein" evidence="1">
    <location>
        <begin position="20"/>
        <end position="135"/>
    </location>
</feature>
<evidence type="ECO:0008006" key="4">
    <source>
        <dbReference type="Google" id="ProtNLM"/>
    </source>
</evidence>
<dbReference type="EMBL" id="RXZH01000004">
    <property type="protein sequence ID" value="RTZ15736.1"/>
    <property type="molecule type" value="Genomic_DNA"/>
</dbReference>
<sequence>MKGMITAAVGLLISFNAAAGLVVIGSPSLPDGLTASDAKKAYLGKKTGYNGGNLTVLELADSNAEKAEFHQAVTKKSLAQLESYWSKKLFTGKGTPPPASDTPAQLKAKIASSSNAIGYIDESQVDGSVKVLLKL</sequence>
<organism evidence="2 3">
    <name type="scientific">Vibrio aquaticus</name>
    <dbReference type="NCBI Taxonomy" id="2496559"/>
    <lineage>
        <taxon>Bacteria</taxon>
        <taxon>Pseudomonadati</taxon>
        <taxon>Pseudomonadota</taxon>
        <taxon>Gammaproteobacteria</taxon>
        <taxon>Vibrionales</taxon>
        <taxon>Vibrionaceae</taxon>
        <taxon>Vibrio</taxon>
    </lineage>
</organism>
<feature type="signal peptide" evidence="1">
    <location>
        <begin position="1"/>
        <end position="19"/>
    </location>
</feature>
<reference evidence="2 3" key="1">
    <citation type="submission" date="2018-12" db="EMBL/GenBank/DDBJ databases">
        <title>Vibrio sp. isolated from China Sea.</title>
        <authorList>
            <person name="Li Y."/>
        </authorList>
    </citation>
    <scope>NUCLEOTIDE SEQUENCE [LARGE SCALE GENOMIC DNA]</scope>
    <source>
        <strain evidence="2 3">BEI207</strain>
    </source>
</reference>
<gene>
    <name evidence="2" type="ORF">EJ063_11725</name>
</gene>
<evidence type="ECO:0000256" key="1">
    <source>
        <dbReference type="SAM" id="SignalP"/>
    </source>
</evidence>
<accession>A0A3S0N5A3</accession>
<dbReference type="Gene3D" id="3.40.190.10">
    <property type="entry name" value="Periplasmic binding protein-like II"/>
    <property type="match status" value="1"/>
</dbReference>
<protein>
    <recommendedName>
        <fullName evidence="4">Phosphate ABC transporter substrate-binding protein</fullName>
    </recommendedName>
</protein>
<proteinExistence type="predicted"/>
<dbReference type="RefSeq" id="WP_126574463.1">
    <property type="nucleotide sequence ID" value="NZ_RXZH01000004.1"/>
</dbReference>
<comment type="caution">
    <text evidence="2">The sequence shown here is derived from an EMBL/GenBank/DDBJ whole genome shotgun (WGS) entry which is preliminary data.</text>
</comment>
<name>A0A3S0N5A3_9VIBR</name>